<reference evidence="2" key="2">
    <citation type="submission" date="2022-10" db="EMBL/GenBank/DDBJ databases">
        <title>Complete genome sequence of Capnocytophaga ochracea KCOM 2812 isolated from actinomycosis lesion.</title>
        <authorList>
            <person name="Kook J.-K."/>
            <person name="Park S.-N."/>
            <person name="Lim Y.K."/>
        </authorList>
    </citation>
    <scope>NUCLEOTIDE SEQUENCE</scope>
    <source>
        <strain evidence="2">KCOM 28121</strain>
    </source>
</reference>
<dbReference type="Gene3D" id="3.40.220.10">
    <property type="entry name" value="Leucine Aminopeptidase, subunit E, domain 1"/>
    <property type="match status" value="1"/>
</dbReference>
<dbReference type="NCBIfam" id="NF001664">
    <property type="entry name" value="PRK00431.1-6"/>
    <property type="match status" value="1"/>
</dbReference>
<dbReference type="GO" id="GO:0016787">
    <property type="term" value="F:hydrolase activity"/>
    <property type="evidence" value="ECO:0007669"/>
    <property type="project" value="UniProtKB-KW"/>
</dbReference>
<evidence type="ECO:0000313" key="3">
    <source>
        <dbReference type="EMBL" id="VDG81150.1"/>
    </source>
</evidence>
<dbReference type="AlphaFoldDB" id="A0A7Z8YBV9"/>
<keyword evidence="3" id="KW-0378">Hydrolase</keyword>
<dbReference type="Pfam" id="PF01661">
    <property type="entry name" value="Macro"/>
    <property type="match status" value="1"/>
</dbReference>
<name>A0A7Z8YBV9_CAPOC</name>
<dbReference type="SUPFAM" id="SSF52949">
    <property type="entry name" value="Macro domain-like"/>
    <property type="match status" value="1"/>
</dbReference>
<dbReference type="EC" id="3.5.1.-" evidence="3"/>
<dbReference type="Proteomes" id="UP001163262">
    <property type="component" value="Chromosome"/>
</dbReference>
<evidence type="ECO:0000313" key="2">
    <source>
        <dbReference type="EMBL" id="UZD40660.1"/>
    </source>
</evidence>
<dbReference type="PANTHER" id="PTHR11106">
    <property type="entry name" value="GANGLIOSIDE INDUCED DIFFERENTIATION ASSOCIATED PROTEIN 2-RELATED"/>
    <property type="match status" value="1"/>
</dbReference>
<dbReference type="EMBL" id="CP110230">
    <property type="protein sequence ID" value="UZD40660.1"/>
    <property type="molecule type" value="Genomic_DNA"/>
</dbReference>
<dbReference type="Proteomes" id="UP000276733">
    <property type="component" value="Unassembled WGS sequence"/>
</dbReference>
<sequence length="177" mass="19291">MIPIEVIKGDITKIRVEAIVNAANTSLLGGSGVDGAIHRAGGKSLTQECEKIRDKQGGCKITEAVLTTAGNLPAKCVIHTVGPVWKGGNNEEEKLLSLTYKNCLKLASENGIKSVSFPNISTGRYKFPKEKAAQIAIKSVLEFLEKDSIIEQVFFVCFDEENYKTYVDTLSPNNGQW</sequence>
<dbReference type="CDD" id="cd02908">
    <property type="entry name" value="Macro_OAADPr_deacetylase"/>
    <property type="match status" value="1"/>
</dbReference>
<dbReference type="InterPro" id="IPR002589">
    <property type="entry name" value="Macro_dom"/>
</dbReference>
<gene>
    <name evidence="3" type="primary">ymdB</name>
    <name evidence="3" type="ORF">NCTC11458_00433</name>
    <name evidence="2" type="ORF">OL231_10890</name>
</gene>
<dbReference type="RefSeq" id="WP_178976779.1">
    <property type="nucleotide sequence ID" value="NZ_CP110230.1"/>
</dbReference>
<dbReference type="PROSITE" id="PS51154">
    <property type="entry name" value="MACRO"/>
    <property type="match status" value="1"/>
</dbReference>
<dbReference type="SMART" id="SM00506">
    <property type="entry name" value="A1pp"/>
    <property type="match status" value="1"/>
</dbReference>
<feature type="domain" description="Macro" evidence="1">
    <location>
        <begin position="1"/>
        <end position="174"/>
    </location>
</feature>
<proteinExistence type="predicted"/>
<dbReference type="PANTHER" id="PTHR11106:SF27">
    <property type="entry name" value="MACRO DOMAIN-CONTAINING PROTEIN"/>
    <property type="match status" value="1"/>
</dbReference>
<evidence type="ECO:0000259" key="1">
    <source>
        <dbReference type="PROSITE" id="PS51154"/>
    </source>
</evidence>
<dbReference type="EMBL" id="UYIQ01000001">
    <property type="protein sequence ID" value="VDG81150.1"/>
    <property type="molecule type" value="Genomic_DNA"/>
</dbReference>
<accession>A0A7Z8YBV9</accession>
<dbReference type="InterPro" id="IPR043472">
    <property type="entry name" value="Macro_dom-like"/>
</dbReference>
<protein>
    <submittedName>
        <fullName evidence="3">O-acetyl-ADP-ribose deacetylase</fullName>
        <ecNumber evidence="3">3.5.1.-</ecNumber>
    </submittedName>
</protein>
<reference evidence="3 4" key="1">
    <citation type="submission" date="2018-11" db="EMBL/GenBank/DDBJ databases">
        <authorList>
            <consortium name="Pathogen Informatics"/>
        </authorList>
    </citation>
    <scope>NUCLEOTIDE SEQUENCE [LARGE SCALE GENOMIC DNA]</scope>
    <source>
        <strain evidence="3 4">NCTC11458</strain>
    </source>
</reference>
<evidence type="ECO:0000313" key="4">
    <source>
        <dbReference type="Proteomes" id="UP000276733"/>
    </source>
</evidence>
<organism evidence="3 4">
    <name type="scientific">Capnocytophaga ochracea</name>
    <dbReference type="NCBI Taxonomy" id="1018"/>
    <lineage>
        <taxon>Bacteria</taxon>
        <taxon>Pseudomonadati</taxon>
        <taxon>Bacteroidota</taxon>
        <taxon>Flavobacteriia</taxon>
        <taxon>Flavobacteriales</taxon>
        <taxon>Flavobacteriaceae</taxon>
        <taxon>Capnocytophaga</taxon>
    </lineage>
</organism>